<feature type="region of interest" description="Disordered" evidence="1">
    <location>
        <begin position="324"/>
        <end position="466"/>
    </location>
</feature>
<dbReference type="Gene3D" id="1.10.150.50">
    <property type="entry name" value="Transcription Factor, Ets-1"/>
    <property type="match status" value="1"/>
</dbReference>
<dbReference type="FunFam" id="1.10.150.50:FF:000065">
    <property type="entry name" value="mitogen-activated protein kinase kinase kinase 20 isoform X1"/>
    <property type="match status" value="1"/>
</dbReference>
<keyword evidence="3" id="KW-0808">Transferase</keyword>
<reference evidence="3" key="1">
    <citation type="submission" date="2019-10" db="EMBL/GenBank/DDBJ databases">
        <title>Bird 10,000 Genomes (B10K) Project - Family phase.</title>
        <authorList>
            <person name="Zhang G."/>
        </authorList>
    </citation>
    <scope>NUCLEOTIDE SEQUENCE</scope>
    <source>
        <strain evidence="3">B10K-DU-002-56</strain>
        <tissue evidence="3">Muscle</tissue>
    </source>
</reference>
<proteinExistence type="predicted"/>
<evidence type="ECO:0000259" key="2">
    <source>
        <dbReference type="PROSITE" id="PS50105"/>
    </source>
</evidence>
<accession>A0A851ENZ9</accession>
<protein>
    <submittedName>
        <fullName evidence="3">M3K20 kinase</fullName>
    </submittedName>
</protein>
<dbReference type="Proteomes" id="UP000604080">
    <property type="component" value="Unassembled WGS sequence"/>
</dbReference>
<dbReference type="PANTHER" id="PTHR20843">
    <property type="entry name" value="STERILE ALPHA MOTIF DOMAIN CONTAINING PROTEIN 10"/>
    <property type="match status" value="1"/>
</dbReference>
<feature type="compositionally biased region" description="Low complexity" evidence="1">
    <location>
        <begin position="353"/>
        <end position="372"/>
    </location>
</feature>
<dbReference type="Pfam" id="PF07647">
    <property type="entry name" value="SAM_2"/>
    <property type="match status" value="1"/>
</dbReference>
<dbReference type="SUPFAM" id="SSF47769">
    <property type="entry name" value="SAM/Pointed domain"/>
    <property type="match status" value="1"/>
</dbReference>
<keyword evidence="4" id="KW-1185">Reference proteome</keyword>
<evidence type="ECO:0000313" key="4">
    <source>
        <dbReference type="Proteomes" id="UP000604080"/>
    </source>
</evidence>
<feature type="compositionally biased region" description="Low complexity" evidence="1">
    <location>
        <begin position="327"/>
        <end position="339"/>
    </location>
</feature>
<dbReference type="InterPro" id="IPR052268">
    <property type="entry name" value="SAM_domain-containing_protein"/>
</dbReference>
<dbReference type="CDD" id="cd09529">
    <property type="entry name" value="SAM_MLTK"/>
    <property type="match status" value="1"/>
</dbReference>
<dbReference type="SMART" id="SM00454">
    <property type="entry name" value="SAM"/>
    <property type="match status" value="1"/>
</dbReference>
<feature type="non-terminal residue" evidence="3">
    <location>
        <position position="1"/>
    </location>
</feature>
<evidence type="ECO:0000313" key="3">
    <source>
        <dbReference type="EMBL" id="NWI82512.1"/>
    </source>
</evidence>
<feature type="compositionally biased region" description="Polar residues" evidence="1">
    <location>
        <begin position="224"/>
        <end position="233"/>
    </location>
</feature>
<comment type="caution">
    <text evidence="3">The sequence shown here is derived from an EMBL/GenBank/DDBJ whole genome shotgun (WGS) entry which is preliminary data.</text>
</comment>
<dbReference type="PANTHER" id="PTHR20843:SF0">
    <property type="entry name" value="PROTEIN AVEUGLE"/>
    <property type="match status" value="1"/>
</dbReference>
<name>A0A851ENZ9_9CORV</name>
<sequence>SLTQLLPSFDICAWTEEDVFFWMQQLTRKGDASGEMSVYASLFKEHHITGKQLLLLEEEDLKDMGIVSRGHIIHLKTAIEKLTHDYLNLFHFPPLIKASGAEESIEKVVNLELVFGYHLKPGNGPKDCKWKMYMEMDGDEIAITYIKDVTFNTNLPDVEILKMTKPPFVMEKWIVGIEEHQSVEYVVTYESDVRAPKSTRHIQAICWSKVKAQDEVEAVQLMIQTSHPNSEGNSRSRSDSGTDSQWMQTLRMHQIAKAISLQHGHPHSPTTVTHYLPYLHSQDSYAAAVRRTRAPVSHQLTSISHSRNSSPLSHSLMRNLSNLHLNSKGSSASSTASDTPSERDRSAGKGRNASHSATSRSSSDGRRSGTSSPVPPRHSGRPSRTSLPAAPPASQHRRYPRTPLQPTAIPGMPPQGESEPRRGEGESRASEGGWIKVQHTRKPHRQATGKPGKDRAKGSWRGRRMF</sequence>
<feature type="compositionally biased region" description="Basic residues" evidence="1">
    <location>
        <begin position="438"/>
        <end position="447"/>
    </location>
</feature>
<feature type="region of interest" description="Disordered" evidence="1">
    <location>
        <begin position="224"/>
        <end position="244"/>
    </location>
</feature>
<dbReference type="GO" id="GO:0016301">
    <property type="term" value="F:kinase activity"/>
    <property type="evidence" value="ECO:0007669"/>
    <property type="project" value="UniProtKB-KW"/>
</dbReference>
<dbReference type="GO" id="GO:0007169">
    <property type="term" value="P:cell surface receptor protein tyrosine kinase signaling pathway"/>
    <property type="evidence" value="ECO:0007669"/>
    <property type="project" value="TreeGrafter"/>
</dbReference>
<feature type="domain" description="SAM" evidence="2">
    <location>
        <begin position="14"/>
        <end position="85"/>
    </location>
</feature>
<dbReference type="AlphaFoldDB" id="A0A851ENZ9"/>
<dbReference type="EMBL" id="WEIT01035709">
    <property type="protein sequence ID" value="NWI82512.1"/>
    <property type="molecule type" value="Genomic_DNA"/>
</dbReference>
<organism evidence="3 4">
    <name type="scientific">Dryoscopus gambensis</name>
    <dbReference type="NCBI Taxonomy" id="85069"/>
    <lineage>
        <taxon>Eukaryota</taxon>
        <taxon>Metazoa</taxon>
        <taxon>Chordata</taxon>
        <taxon>Craniata</taxon>
        <taxon>Vertebrata</taxon>
        <taxon>Euteleostomi</taxon>
        <taxon>Archelosauria</taxon>
        <taxon>Archosauria</taxon>
        <taxon>Dinosauria</taxon>
        <taxon>Saurischia</taxon>
        <taxon>Theropoda</taxon>
        <taxon>Coelurosauria</taxon>
        <taxon>Aves</taxon>
        <taxon>Neognathae</taxon>
        <taxon>Neoaves</taxon>
        <taxon>Telluraves</taxon>
        <taxon>Australaves</taxon>
        <taxon>Passeriformes</taxon>
        <taxon>Corvoidea</taxon>
        <taxon>Malaconotidae</taxon>
        <taxon>Dryoscopus</taxon>
    </lineage>
</organism>
<feature type="non-terminal residue" evidence="3">
    <location>
        <position position="466"/>
    </location>
</feature>
<feature type="compositionally biased region" description="Basic and acidic residues" evidence="1">
    <location>
        <begin position="418"/>
        <end position="429"/>
    </location>
</feature>
<evidence type="ECO:0000256" key="1">
    <source>
        <dbReference type="SAM" id="MobiDB-lite"/>
    </source>
</evidence>
<dbReference type="InterPro" id="IPR013761">
    <property type="entry name" value="SAM/pointed_sf"/>
</dbReference>
<dbReference type="InterPro" id="IPR001660">
    <property type="entry name" value="SAM"/>
</dbReference>
<gene>
    <name evidence="3" type="primary">Map3k20</name>
    <name evidence="3" type="ORF">DRYGAM_R10282</name>
</gene>
<dbReference type="PROSITE" id="PS50105">
    <property type="entry name" value="SAM_DOMAIN"/>
    <property type="match status" value="1"/>
</dbReference>
<dbReference type="GO" id="GO:0009898">
    <property type="term" value="C:cytoplasmic side of plasma membrane"/>
    <property type="evidence" value="ECO:0007669"/>
    <property type="project" value="TreeGrafter"/>
</dbReference>
<keyword evidence="3" id="KW-0418">Kinase</keyword>